<proteinExistence type="predicted"/>
<evidence type="ECO:0000259" key="3">
    <source>
        <dbReference type="PROSITE" id="PS50835"/>
    </source>
</evidence>
<dbReference type="InterPro" id="IPR042758">
    <property type="entry name" value="IGSF11"/>
</dbReference>
<gene>
    <name evidence="4" type="primary">zgc:165604</name>
</gene>
<evidence type="ECO:0000313" key="4">
    <source>
        <dbReference type="Ensembl" id="ENSDCDP00010002849.1"/>
    </source>
</evidence>
<dbReference type="SMART" id="SM00409">
    <property type="entry name" value="IG"/>
    <property type="match status" value="2"/>
</dbReference>
<evidence type="ECO:0000256" key="1">
    <source>
        <dbReference type="SAM" id="Phobius"/>
    </source>
</evidence>
<keyword evidence="1" id="KW-0812">Transmembrane</keyword>
<dbReference type="PANTHER" id="PTHR44699:SF2">
    <property type="entry name" value="IMMUNOGLOBULIN SUPERFAMILY MEMBER 11-LIKE"/>
    <property type="match status" value="1"/>
</dbReference>
<dbReference type="InterPro" id="IPR013106">
    <property type="entry name" value="Ig_V-set"/>
</dbReference>
<organism evidence="4 5">
    <name type="scientific">Denticeps clupeoides</name>
    <name type="common">denticle herring</name>
    <dbReference type="NCBI Taxonomy" id="299321"/>
    <lineage>
        <taxon>Eukaryota</taxon>
        <taxon>Metazoa</taxon>
        <taxon>Chordata</taxon>
        <taxon>Craniata</taxon>
        <taxon>Vertebrata</taxon>
        <taxon>Euteleostomi</taxon>
        <taxon>Actinopterygii</taxon>
        <taxon>Neopterygii</taxon>
        <taxon>Teleostei</taxon>
        <taxon>Clupei</taxon>
        <taxon>Clupeiformes</taxon>
        <taxon>Denticipitoidei</taxon>
        <taxon>Denticipitidae</taxon>
        <taxon>Denticeps</taxon>
    </lineage>
</organism>
<dbReference type="AlphaFoldDB" id="A0AAY4A245"/>
<dbReference type="SMART" id="SM00408">
    <property type="entry name" value="IGc2"/>
    <property type="match status" value="2"/>
</dbReference>
<reference evidence="4" key="3">
    <citation type="submission" date="2025-09" db="UniProtKB">
        <authorList>
            <consortium name="Ensembl"/>
        </authorList>
    </citation>
    <scope>IDENTIFICATION</scope>
</reference>
<keyword evidence="1" id="KW-0472">Membrane</keyword>
<feature type="domain" description="Ig-like" evidence="3">
    <location>
        <begin position="142"/>
        <end position="229"/>
    </location>
</feature>
<feature type="domain" description="Ig-like" evidence="3">
    <location>
        <begin position="16"/>
        <end position="137"/>
    </location>
</feature>
<accession>A0AAY4A245</accession>
<dbReference type="Pfam" id="PF07686">
    <property type="entry name" value="V-set"/>
    <property type="match status" value="1"/>
</dbReference>
<reference evidence="4" key="2">
    <citation type="submission" date="2025-08" db="UniProtKB">
        <authorList>
            <consortium name="Ensembl"/>
        </authorList>
    </citation>
    <scope>IDENTIFICATION</scope>
</reference>
<reference evidence="4 5" key="1">
    <citation type="submission" date="2020-06" db="EMBL/GenBank/DDBJ databases">
        <authorList>
            <consortium name="Wellcome Sanger Institute Data Sharing"/>
        </authorList>
    </citation>
    <scope>NUCLEOTIDE SEQUENCE [LARGE SCALE GENOMIC DNA]</scope>
</reference>
<dbReference type="Ensembl" id="ENSDCDT00010002960.1">
    <property type="protein sequence ID" value="ENSDCDP00010002849.1"/>
    <property type="gene ID" value="ENSDCDG00010001338.1"/>
</dbReference>
<dbReference type="InterPro" id="IPR003599">
    <property type="entry name" value="Ig_sub"/>
</dbReference>
<dbReference type="PANTHER" id="PTHR44699">
    <property type="entry name" value="IMMUNOGLOBULIN SUPERFAMILY MEMBER 11"/>
    <property type="match status" value="1"/>
</dbReference>
<evidence type="ECO:0000313" key="5">
    <source>
        <dbReference type="Proteomes" id="UP000694580"/>
    </source>
</evidence>
<dbReference type="InterPro" id="IPR013783">
    <property type="entry name" value="Ig-like_fold"/>
</dbReference>
<feature type="chain" id="PRO_5044305646" description="Ig-like domain-containing protein" evidence="2">
    <location>
        <begin position="24"/>
        <end position="302"/>
    </location>
</feature>
<sequence>MFRSRCWLVFTICLLPAALLSSAVRVMLRETSVEAIQGDSVVLPCSFFTISPLSRLSIIWTMTPLSDPDSPAQVIVFDHGQVIASPAFTGRIAFTGIPWSADVVLNRTRVSDAGVYRCVVSNPPETGDPGIGELSLTVLAPPSLPVCLWEGDTDAGGSVTLSCGVAEGVPTPTIRWEKLQPNPIALPTNMESDMSGSVHIANVSSQTSGLYRCSVTNLLGSQNCYINLSVYSPPHSTPGILQGVLVTLSMAVVLLALLVLVLWLHRSEQERKWRNGREEAEEEDECYNEIRYTPSLIKRSFV</sequence>
<dbReference type="Pfam" id="PF13927">
    <property type="entry name" value="Ig_3"/>
    <property type="match status" value="1"/>
</dbReference>
<keyword evidence="2" id="KW-0732">Signal</keyword>
<dbReference type="Proteomes" id="UP000694580">
    <property type="component" value="Chromosome 6"/>
</dbReference>
<keyword evidence="1" id="KW-1133">Transmembrane helix</keyword>
<dbReference type="SUPFAM" id="SSF48726">
    <property type="entry name" value="Immunoglobulin"/>
    <property type="match status" value="2"/>
</dbReference>
<dbReference type="InterPro" id="IPR003598">
    <property type="entry name" value="Ig_sub2"/>
</dbReference>
<dbReference type="InterPro" id="IPR007110">
    <property type="entry name" value="Ig-like_dom"/>
</dbReference>
<protein>
    <recommendedName>
        <fullName evidence="3">Ig-like domain-containing protein</fullName>
    </recommendedName>
</protein>
<keyword evidence="5" id="KW-1185">Reference proteome</keyword>
<dbReference type="InterPro" id="IPR036179">
    <property type="entry name" value="Ig-like_dom_sf"/>
</dbReference>
<dbReference type="Gene3D" id="2.60.40.10">
    <property type="entry name" value="Immunoglobulins"/>
    <property type="match status" value="2"/>
</dbReference>
<dbReference type="PROSITE" id="PS50835">
    <property type="entry name" value="IG_LIKE"/>
    <property type="match status" value="2"/>
</dbReference>
<dbReference type="GeneTree" id="ENSGT00940000156392"/>
<name>A0AAY4A245_9TELE</name>
<feature type="signal peptide" evidence="2">
    <location>
        <begin position="1"/>
        <end position="23"/>
    </location>
</feature>
<feature type="transmembrane region" description="Helical" evidence="1">
    <location>
        <begin position="240"/>
        <end position="264"/>
    </location>
</feature>
<evidence type="ECO:0000256" key="2">
    <source>
        <dbReference type="SAM" id="SignalP"/>
    </source>
</evidence>